<gene>
    <name evidence="2" type="ORF">BHE18_10670</name>
</gene>
<dbReference type="Proteomes" id="UP000182062">
    <property type="component" value="Unassembled WGS sequence"/>
</dbReference>
<comment type="caution">
    <text evidence="2">The sequence shown here is derived from an EMBL/GenBank/DDBJ whole genome shotgun (WGS) entry which is preliminary data.</text>
</comment>
<dbReference type="AlphaFoldDB" id="A0A1J6W1I9"/>
<sequence length="69" mass="7783">MSIKNNDDGQEGMLKHYLDVFSCTPSNNTTPDIWMCSSLFISILQGKDTTNNKRRNSLSHTIQSGQPHK</sequence>
<name>A0A1J6W1I9_9BACI</name>
<reference evidence="2 3" key="1">
    <citation type="submission" date="2016-09" db="EMBL/GenBank/DDBJ databases">
        <title>Bacillus aquimaris SAMM genome sequence reveals colonization and biosurfactant production capacities.</title>
        <authorList>
            <person name="Waghmode S.R."/>
            <person name="Suryavanshi M.V."/>
        </authorList>
    </citation>
    <scope>NUCLEOTIDE SEQUENCE [LARGE SCALE GENOMIC DNA]</scope>
    <source>
        <strain evidence="2 3">SAMM</strain>
    </source>
</reference>
<dbReference type="EMBL" id="MINN01000085">
    <property type="protein sequence ID" value="OIU71469.1"/>
    <property type="molecule type" value="Genomic_DNA"/>
</dbReference>
<keyword evidence="3" id="KW-1185">Reference proteome</keyword>
<proteinExistence type="predicted"/>
<organism evidence="2 3">
    <name type="scientific">Rossellomorea aquimaris</name>
    <dbReference type="NCBI Taxonomy" id="189382"/>
    <lineage>
        <taxon>Bacteria</taxon>
        <taxon>Bacillati</taxon>
        <taxon>Bacillota</taxon>
        <taxon>Bacilli</taxon>
        <taxon>Bacillales</taxon>
        <taxon>Bacillaceae</taxon>
        <taxon>Rossellomorea</taxon>
    </lineage>
</organism>
<feature type="region of interest" description="Disordered" evidence="1">
    <location>
        <begin position="50"/>
        <end position="69"/>
    </location>
</feature>
<evidence type="ECO:0000256" key="1">
    <source>
        <dbReference type="SAM" id="MobiDB-lite"/>
    </source>
</evidence>
<feature type="compositionally biased region" description="Polar residues" evidence="1">
    <location>
        <begin position="58"/>
        <end position="69"/>
    </location>
</feature>
<accession>A0A1J6W1I9</accession>
<protein>
    <submittedName>
        <fullName evidence="2">Uncharacterized protein</fullName>
    </submittedName>
</protein>
<evidence type="ECO:0000313" key="3">
    <source>
        <dbReference type="Proteomes" id="UP000182062"/>
    </source>
</evidence>
<evidence type="ECO:0000313" key="2">
    <source>
        <dbReference type="EMBL" id="OIU71469.1"/>
    </source>
</evidence>